<dbReference type="InterPro" id="IPR009057">
    <property type="entry name" value="Homeodomain-like_sf"/>
</dbReference>
<dbReference type="EMBL" id="FTMK01000040">
    <property type="protein sequence ID" value="SIR32501.1"/>
    <property type="molecule type" value="Genomic_DNA"/>
</dbReference>
<dbReference type="SUPFAM" id="SSF46689">
    <property type="entry name" value="Homeodomain-like"/>
    <property type="match status" value="1"/>
</dbReference>
<evidence type="ECO:0000256" key="4">
    <source>
        <dbReference type="PROSITE-ProRule" id="PRU00335"/>
    </source>
</evidence>
<proteinExistence type="predicted"/>
<dbReference type="PROSITE" id="PS01081">
    <property type="entry name" value="HTH_TETR_1"/>
    <property type="match status" value="1"/>
</dbReference>
<dbReference type="InterPro" id="IPR001647">
    <property type="entry name" value="HTH_TetR"/>
</dbReference>
<dbReference type="InterPro" id="IPR023772">
    <property type="entry name" value="DNA-bd_HTH_TetR-type_CS"/>
</dbReference>
<name>A0A1N7A0B3_9RHOB</name>
<dbReference type="Pfam" id="PF16925">
    <property type="entry name" value="TetR_C_13"/>
    <property type="match status" value="1"/>
</dbReference>
<dbReference type="PANTHER" id="PTHR47506">
    <property type="entry name" value="TRANSCRIPTIONAL REGULATORY PROTEIN"/>
    <property type="match status" value="1"/>
</dbReference>
<keyword evidence="3" id="KW-0804">Transcription</keyword>
<dbReference type="PANTHER" id="PTHR47506:SF1">
    <property type="entry name" value="HTH-TYPE TRANSCRIPTIONAL REGULATOR YJDC"/>
    <property type="match status" value="1"/>
</dbReference>
<reference evidence="6 7" key="1">
    <citation type="submission" date="2017-01" db="EMBL/GenBank/DDBJ databases">
        <authorList>
            <person name="Varghese N."/>
            <person name="Submissions S."/>
        </authorList>
    </citation>
    <scope>NUCLEOTIDE SEQUENCE [LARGE SCALE GENOMIC DNA]</scope>
    <source>
        <strain evidence="6 7">ATCC 700171</strain>
    </source>
</reference>
<dbReference type="PROSITE" id="PS50977">
    <property type="entry name" value="HTH_TETR_2"/>
    <property type="match status" value="1"/>
</dbReference>
<dbReference type="OrthoDB" id="9811084at2"/>
<organism evidence="6 7">
    <name type="scientific">Paracoccus thiocyanatus</name>
    <dbReference type="NCBI Taxonomy" id="34006"/>
    <lineage>
        <taxon>Bacteria</taxon>
        <taxon>Pseudomonadati</taxon>
        <taxon>Pseudomonadota</taxon>
        <taxon>Alphaproteobacteria</taxon>
        <taxon>Rhodobacterales</taxon>
        <taxon>Paracoccaceae</taxon>
        <taxon>Paracoccus</taxon>
    </lineage>
</organism>
<evidence type="ECO:0000313" key="7">
    <source>
        <dbReference type="Proteomes" id="UP000323956"/>
    </source>
</evidence>
<dbReference type="SUPFAM" id="SSF48498">
    <property type="entry name" value="Tetracyclin repressor-like, C-terminal domain"/>
    <property type="match status" value="1"/>
</dbReference>
<dbReference type="AlphaFoldDB" id="A0A1N7A0B3"/>
<dbReference type="RefSeq" id="WP_149766842.1">
    <property type="nucleotide sequence ID" value="NZ_FTMK01000040.1"/>
</dbReference>
<keyword evidence="1" id="KW-0805">Transcription regulation</keyword>
<sequence length="208" mass="22089">MPARIAKPNARSKLLDAALSMIRAKGYCATTVDELCAAAGVTKGAFFHHFRNKDELGVAAAGHWSEMTGALFAAAPYHNHADPLDRVLGYVAFRKALLHGGVPDFTCLVGTMVQETYETAPAIRDACDRSISTHARTLEADIGAAMRDRDMSADWTPETLALHIQAVLQGAFILAKAKGGAQVAADSLDHLSRYLTLLFGAGGATPNP</sequence>
<keyword evidence="2 4" id="KW-0238">DNA-binding</keyword>
<evidence type="ECO:0000313" key="6">
    <source>
        <dbReference type="EMBL" id="SIR32501.1"/>
    </source>
</evidence>
<dbReference type="InterPro" id="IPR011075">
    <property type="entry name" value="TetR_C"/>
</dbReference>
<gene>
    <name evidence="6" type="ORF">SAMN05421641_14012</name>
</gene>
<evidence type="ECO:0000256" key="3">
    <source>
        <dbReference type="ARBA" id="ARBA00023163"/>
    </source>
</evidence>
<protein>
    <submittedName>
        <fullName evidence="6">Transcriptional regulator, TetR family</fullName>
    </submittedName>
</protein>
<feature type="DNA-binding region" description="H-T-H motif" evidence="4">
    <location>
        <begin position="31"/>
        <end position="50"/>
    </location>
</feature>
<dbReference type="Proteomes" id="UP000323956">
    <property type="component" value="Unassembled WGS sequence"/>
</dbReference>
<feature type="domain" description="HTH tetR-type" evidence="5">
    <location>
        <begin position="8"/>
        <end position="68"/>
    </location>
</feature>
<dbReference type="InterPro" id="IPR036271">
    <property type="entry name" value="Tet_transcr_reg_TetR-rel_C_sf"/>
</dbReference>
<evidence type="ECO:0000256" key="2">
    <source>
        <dbReference type="ARBA" id="ARBA00023125"/>
    </source>
</evidence>
<accession>A0A1N7A0B3</accession>
<dbReference type="Gene3D" id="1.10.357.10">
    <property type="entry name" value="Tetracycline Repressor, domain 2"/>
    <property type="match status" value="1"/>
</dbReference>
<dbReference type="GO" id="GO:0003677">
    <property type="term" value="F:DNA binding"/>
    <property type="evidence" value="ECO:0007669"/>
    <property type="project" value="UniProtKB-UniRule"/>
</dbReference>
<evidence type="ECO:0000259" key="5">
    <source>
        <dbReference type="PROSITE" id="PS50977"/>
    </source>
</evidence>
<dbReference type="PRINTS" id="PR00455">
    <property type="entry name" value="HTHTETR"/>
</dbReference>
<dbReference type="Pfam" id="PF00440">
    <property type="entry name" value="TetR_N"/>
    <property type="match status" value="1"/>
</dbReference>
<evidence type="ECO:0000256" key="1">
    <source>
        <dbReference type="ARBA" id="ARBA00023015"/>
    </source>
</evidence>